<organism evidence="2 3">
    <name type="scientific">Yasminevirus sp. GU-2018</name>
    <dbReference type="NCBI Taxonomy" id="2420051"/>
    <lineage>
        <taxon>Viruses</taxon>
        <taxon>Varidnaviria</taxon>
        <taxon>Bamfordvirae</taxon>
        <taxon>Nucleocytoviricota</taxon>
        <taxon>Megaviricetes</taxon>
        <taxon>Imitervirales</taxon>
        <taxon>Mimiviridae</taxon>
        <taxon>Klosneuvirinae</taxon>
        <taxon>Yasminevirus</taxon>
        <taxon>Yasminevirus saudimassiliense</taxon>
    </lineage>
</organism>
<evidence type="ECO:0000313" key="3">
    <source>
        <dbReference type="Proteomes" id="UP000594342"/>
    </source>
</evidence>
<dbReference type="Gene3D" id="1.10.510.10">
    <property type="entry name" value="Transferase(Phosphotransferase) domain 1"/>
    <property type="match status" value="1"/>
</dbReference>
<gene>
    <name evidence="2" type="ORF">YASMINEVIRUS_829</name>
</gene>
<sequence>MAEVQTLDNEKQIAVENSYDRCSINSLGVDKERMVALILSVYNYRDDDLSNISVLRSLFCVLIGNGYVSIDFDCNNLPEFLKKGKRLGKNSMSPSVQWINIDANLGVDFKVKFKKTLQEDFSEAYSKYLSKSVDKTGLDDKVKQILTVITDKLTHVLFAKLSLEFDSTSAPFGDIQLAVRKYKREICFYKHMTKLVYEKHLPGCPTYIGDIRCLPGTNTPASVVINENFSPEMNIGDVVFGDVSKNVKSAHVMFTEFMANAMPFEDFVQKVFINKISSIDQDAITSFFKVMFQIVYILNIFYQVGFVHNDLHLKNIMIEKLSKPVTYYFFVDDDISSGKYTSYKITTDLLVKIFDFDLSLTVSGDMTGDITVDGEHVFSDKFGVPNRLASKIVKNPDVEAVKNIDFFWMIRSLYNQRGKLLKSSDLAVQRDYDKVVNFLRLLLNNKDPVGIFEKNTPDFIIKEFMTPQKLLQNVDFHRQLSDAGILIERDISTKTQFDFDNVDEIFLTYNCMRNDNLSNIINASTDWQSTNIYKRLLMCAPLVSQQELTTEIFSKSQITKSFALKALPPSFEGLEPTNPEDEPVPRYNSKLTKTFGYLEYRPEILGKDQSSQADQIEQVEHRGKTQQTQQMQQIQHGQGYGGTSQNRSNNLNKRNMKREYSLNKYYYAKLNSLN</sequence>
<keyword evidence="3" id="KW-1185">Reference proteome</keyword>
<dbReference type="Proteomes" id="UP000594342">
    <property type="component" value="Unassembled WGS sequence"/>
</dbReference>
<dbReference type="SUPFAM" id="SSF56112">
    <property type="entry name" value="Protein kinase-like (PK-like)"/>
    <property type="match status" value="1"/>
</dbReference>
<name>A0A5K0UBA8_9VIRU</name>
<proteinExistence type="predicted"/>
<dbReference type="EMBL" id="UPSH01000001">
    <property type="protein sequence ID" value="VBB18366.1"/>
    <property type="molecule type" value="Genomic_DNA"/>
</dbReference>
<evidence type="ECO:0008006" key="4">
    <source>
        <dbReference type="Google" id="ProtNLM"/>
    </source>
</evidence>
<dbReference type="InterPro" id="IPR011009">
    <property type="entry name" value="Kinase-like_dom_sf"/>
</dbReference>
<reference evidence="2 3" key="1">
    <citation type="submission" date="2018-10" db="EMBL/GenBank/DDBJ databases">
        <authorList>
            <consortium name="IHU Genomes"/>
        </authorList>
    </citation>
    <scope>NUCLEOTIDE SEQUENCE [LARGE SCALE GENOMIC DNA]</scope>
    <source>
        <strain evidence="2 3">A1</strain>
    </source>
</reference>
<feature type="compositionally biased region" description="Low complexity" evidence="1">
    <location>
        <begin position="625"/>
        <end position="637"/>
    </location>
</feature>
<evidence type="ECO:0000256" key="1">
    <source>
        <dbReference type="SAM" id="MobiDB-lite"/>
    </source>
</evidence>
<comment type="caution">
    <text evidence="2">The sequence shown here is derived from an EMBL/GenBank/DDBJ whole genome shotgun (WGS) entry which is preliminary data.</text>
</comment>
<feature type="compositionally biased region" description="Polar residues" evidence="1">
    <location>
        <begin position="644"/>
        <end position="653"/>
    </location>
</feature>
<protein>
    <recommendedName>
        <fullName evidence="4">Protein kinase domain-containing protein</fullName>
    </recommendedName>
</protein>
<accession>A0A5K0UBA8</accession>
<evidence type="ECO:0000313" key="2">
    <source>
        <dbReference type="EMBL" id="VBB18366.1"/>
    </source>
</evidence>
<feature type="region of interest" description="Disordered" evidence="1">
    <location>
        <begin position="621"/>
        <end position="656"/>
    </location>
</feature>